<evidence type="ECO:0000313" key="2">
    <source>
        <dbReference type="Proteomes" id="UP000038009"/>
    </source>
</evidence>
<name>A0A0N1PF94_LEPSE</name>
<protein>
    <submittedName>
        <fullName evidence="1">Uncharacterized protein</fullName>
    </submittedName>
</protein>
<evidence type="ECO:0000313" key="1">
    <source>
        <dbReference type="EMBL" id="KPI90380.1"/>
    </source>
</evidence>
<dbReference type="OrthoDB" id="241845at2759"/>
<dbReference type="OMA" id="SPYWVEV"/>
<proteinExistence type="predicted"/>
<dbReference type="Proteomes" id="UP000038009">
    <property type="component" value="Unassembled WGS sequence"/>
</dbReference>
<accession>A0A0N1PF94</accession>
<sequence>MRRFHSAAACKAKTSDNIFVFLARTPVAGAMAMSTEGRWRSTHSPVPVVPCALNGGPFSKLLQQVIERKETEVHEEARAALQFLLELGAPAVGTVEKPSDDPLGASHHREEEMAGALSRLHRATALRQGTSPTTLSSLHYLERPAGCVLVPAVVGYVYMELLQRGYDAETWWKCHYRRFLQRHLSQPSTQHAVDEHVAAATTAARAGNSTAEDSGCARDGASSAVSRAAAVCDDDAVPALCWVRRPSGAEPARRKNGRVMYATPAPLFTDSSLRAPTDAIASAGVKTSTSRTWIPLFLISHLPFFPVPHPTRRDRNRWGSHTDMMRDAEDECDDTAGGHDEVGAVGITSFDAAQRPHAYIAEQQEREVNSLARPAGLHQRGRAAPSTLLLDGNLAGAGVHQSDRMAESLPPKLSWLHPFYDQLFSCQNTLQTHRVYPKQHSQNGSELADFRASAARSRIDEKRASCPLEAPWNAVLLLSVSTGAGTSFTLSSHPTDTVPQTGSKQALSFTTSADSASPLSSSPLWPRPLATLQLCPAYQSRLSSFWARKAEVLQHLPVPYFFPFSAYPFLASQINQEKLPKQKRRGGTRAAWTARMPAFAIPRRGTGSSIAHNSFLTQQLGGNGFLIRPDHANDGAFQRSQSADSSSPFAVLGPHWKAHAVYLWGRCYIPVTCTTLACFFDSSVCVQHAIPLDVFGSPLMLGLNLIRHRQQRQAPPCAEYVEKGRRCIMISKPAAGAAITGTRGMPAIAGNAGSPHTALTLAKDESVHTRSSRSLWLERLKRIQLDRQSTTRTVGRAHHECILELRDSQQSSCFLFRSPYWVEVENLYERWGAHVAPGVLPLRIDCKLYVNAEQTTDASRFTPATCVPHLQQEVLFCCSLFKCPWEVSQQLLSITAPEARPRQRGSVGVCVWTYQTLKERGAAAQRVTNLWIADEMMKKMGWSLRPVPLYAAATSETKLGGHLSQSVTETILHAELPLSVLKPLRLRARLEGSARRENAEQLYLPRSPNGSAAPHCFANLSAQAPEASQMRLSRQPERRFVTVFHSSCVTEQEQIAYVATYTPQVLLLRVPDVTEEELRYELPSSAVAMKPWLLRHIHSEAEGALRYASPDTEHTGWGARCAAAAPCTASDAEVGTQEVGKGWESAFPGGKEASHYLAAVRAKRLRYAERWKGSKLTLASRLDLAKLALQKGYLPENAHRWVSLDFLLSERRVRPIKCPRQTHETASPLLSPSSPEGASVSSAVEVDVGLTAIEVEVYSSVPRGDHDEVDGDLALMQSAGIEVKSNNGDSCLSMKMTLVNREELEWPSGLSPIERFMWLFRDM</sequence>
<dbReference type="EMBL" id="LJSK01000006">
    <property type="protein sequence ID" value="KPI90380.1"/>
    <property type="molecule type" value="Genomic_DNA"/>
</dbReference>
<dbReference type="VEuPathDB" id="TriTrypDB:Lsey_0006_0140"/>
<comment type="caution">
    <text evidence="1">The sequence shown here is derived from an EMBL/GenBank/DDBJ whole genome shotgun (WGS) entry which is preliminary data.</text>
</comment>
<gene>
    <name evidence="1" type="ORF">ABL78_0456</name>
</gene>
<organism evidence="1 2">
    <name type="scientific">Leptomonas seymouri</name>
    <dbReference type="NCBI Taxonomy" id="5684"/>
    <lineage>
        <taxon>Eukaryota</taxon>
        <taxon>Discoba</taxon>
        <taxon>Euglenozoa</taxon>
        <taxon>Kinetoplastea</taxon>
        <taxon>Metakinetoplastina</taxon>
        <taxon>Trypanosomatida</taxon>
        <taxon>Trypanosomatidae</taxon>
        <taxon>Leishmaniinae</taxon>
        <taxon>Leptomonas</taxon>
    </lineage>
</organism>
<reference evidence="1 2" key="1">
    <citation type="journal article" date="2015" name="PLoS Pathog.">
        <title>Leptomonas seymouri: Adaptations to the Dixenous Life Cycle Analyzed by Genome Sequencing, Transcriptome Profiling and Co-infection with Leishmania donovani.</title>
        <authorList>
            <person name="Kraeva N."/>
            <person name="Butenko A."/>
            <person name="Hlavacova J."/>
            <person name="Kostygov A."/>
            <person name="Myskova J."/>
            <person name="Grybchuk D."/>
            <person name="Lestinova T."/>
            <person name="Votypka J."/>
            <person name="Volf P."/>
            <person name="Opperdoes F."/>
            <person name="Flegontov P."/>
            <person name="Lukes J."/>
            <person name="Yurchenko V."/>
        </authorList>
    </citation>
    <scope>NUCLEOTIDE SEQUENCE [LARGE SCALE GENOMIC DNA]</scope>
    <source>
        <strain evidence="1 2">ATCC 30220</strain>
    </source>
</reference>
<keyword evidence="2" id="KW-1185">Reference proteome</keyword>